<organism evidence="1 2">
    <name type="scientific">Protopolystoma xenopodis</name>
    <dbReference type="NCBI Taxonomy" id="117903"/>
    <lineage>
        <taxon>Eukaryota</taxon>
        <taxon>Metazoa</taxon>
        <taxon>Spiralia</taxon>
        <taxon>Lophotrochozoa</taxon>
        <taxon>Platyhelminthes</taxon>
        <taxon>Monogenea</taxon>
        <taxon>Polyopisthocotylea</taxon>
        <taxon>Polystomatidea</taxon>
        <taxon>Polystomatidae</taxon>
        <taxon>Protopolystoma</taxon>
    </lineage>
</organism>
<comment type="caution">
    <text evidence="1">The sequence shown here is derived from an EMBL/GenBank/DDBJ whole genome shotgun (WGS) entry which is preliminary data.</text>
</comment>
<dbReference type="Proteomes" id="UP000784294">
    <property type="component" value="Unassembled WGS sequence"/>
</dbReference>
<dbReference type="OrthoDB" id="6287899at2759"/>
<proteinExistence type="predicted"/>
<reference evidence="1" key="1">
    <citation type="submission" date="2018-11" db="EMBL/GenBank/DDBJ databases">
        <authorList>
            <consortium name="Pathogen Informatics"/>
        </authorList>
    </citation>
    <scope>NUCLEOTIDE SEQUENCE</scope>
</reference>
<gene>
    <name evidence="1" type="ORF">PXEA_LOCUS17711</name>
</gene>
<keyword evidence="2" id="KW-1185">Reference proteome</keyword>
<evidence type="ECO:0000313" key="2">
    <source>
        <dbReference type="Proteomes" id="UP000784294"/>
    </source>
</evidence>
<sequence>VTSSIPQIYSVKRLSRYTQTRLSALPSFDNPFVLRRVLVDMRNLMPMRPVSLPPMSIGALSSVGKDISSAKKPCGNAEQFYTESSPSRYSSWSSMPSAGCSYLAPLAYRPASTMTAILPLIRHCQKCGSQRIRFILVERPPFFEAKEELASTDDWLRHRKVRPKKGNYFFEKQVS</sequence>
<feature type="non-terminal residue" evidence="1">
    <location>
        <position position="1"/>
    </location>
</feature>
<protein>
    <submittedName>
        <fullName evidence="1">Uncharacterized protein</fullName>
    </submittedName>
</protein>
<accession>A0A3S5AAQ1</accession>
<dbReference type="EMBL" id="CAAALY010066820">
    <property type="protein sequence ID" value="VEL24271.1"/>
    <property type="molecule type" value="Genomic_DNA"/>
</dbReference>
<evidence type="ECO:0000313" key="1">
    <source>
        <dbReference type="EMBL" id="VEL24271.1"/>
    </source>
</evidence>
<dbReference type="AlphaFoldDB" id="A0A3S5AAQ1"/>
<name>A0A3S5AAQ1_9PLAT</name>